<gene>
    <name evidence="4" type="ORF">D9758_013953</name>
</gene>
<feature type="chain" id="PRO_5034168717" evidence="3">
    <location>
        <begin position="36"/>
        <end position="403"/>
    </location>
</feature>
<feature type="signal peptide" evidence="3">
    <location>
        <begin position="1"/>
        <end position="35"/>
    </location>
</feature>
<evidence type="ECO:0000256" key="1">
    <source>
        <dbReference type="SAM" id="MobiDB-lite"/>
    </source>
</evidence>
<accession>A0A8H5CGT3</accession>
<reference evidence="4 5" key="1">
    <citation type="journal article" date="2020" name="ISME J.">
        <title>Uncovering the hidden diversity of litter-decomposition mechanisms in mushroom-forming fungi.</title>
        <authorList>
            <person name="Floudas D."/>
            <person name="Bentzer J."/>
            <person name="Ahren D."/>
            <person name="Johansson T."/>
            <person name="Persson P."/>
            <person name="Tunlid A."/>
        </authorList>
    </citation>
    <scope>NUCLEOTIDE SEQUENCE [LARGE SCALE GENOMIC DNA]</scope>
    <source>
        <strain evidence="4 5">CBS 291.85</strain>
    </source>
</reference>
<name>A0A8H5CGT3_9AGAR</name>
<keyword evidence="5" id="KW-1185">Reference proteome</keyword>
<evidence type="ECO:0000256" key="3">
    <source>
        <dbReference type="SAM" id="SignalP"/>
    </source>
</evidence>
<dbReference type="OrthoDB" id="3004867at2759"/>
<organism evidence="4 5">
    <name type="scientific">Tetrapyrgos nigripes</name>
    <dbReference type="NCBI Taxonomy" id="182062"/>
    <lineage>
        <taxon>Eukaryota</taxon>
        <taxon>Fungi</taxon>
        <taxon>Dikarya</taxon>
        <taxon>Basidiomycota</taxon>
        <taxon>Agaricomycotina</taxon>
        <taxon>Agaricomycetes</taxon>
        <taxon>Agaricomycetidae</taxon>
        <taxon>Agaricales</taxon>
        <taxon>Marasmiineae</taxon>
        <taxon>Marasmiaceae</taxon>
        <taxon>Tetrapyrgos</taxon>
    </lineage>
</organism>
<feature type="region of interest" description="Disordered" evidence="1">
    <location>
        <begin position="261"/>
        <end position="312"/>
    </location>
</feature>
<evidence type="ECO:0000313" key="5">
    <source>
        <dbReference type="Proteomes" id="UP000559256"/>
    </source>
</evidence>
<feature type="region of interest" description="Disordered" evidence="1">
    <location>
        <begin position="106"/>
        <end position="128"/>
    </location>
</feature>
<proteinExistence type="predicted"/>
<dbReference type="EMBL" id="JAACJM010000163">
    <property type="protein sequence ID" value="KAF5341481.1"/>
    <property type="molecule type" value="Genomic_DNA"/>
</dbReference>
<dbReference type="Proteomes" id="UP000559256">
    <property type="component" value="Unassembled WGS sequence"/>
</dbReference>
<protein>
    <submittedName>
        <fullName evidence="4">Uncharacterized protein</fullName>
    </submittedName>
</protein>
<keyword evidence="2" id="KW-0472">Membrane</keyword>
<keyword evidence="2" id="KW-0812">Transmembrane</keyword>
<feature type="region of interest" description="Disordered" evidence="1">
    <location>
        <begin position="175"/>
        <end position="204"/>
    </location>
</feature>
<dbReference type="AlphaFoldDB" id="A0A8H5CGT3"/>
<evidence type="ECO:0000256" key="2">
    <source>
        <dbReference type="SAM" id="Phobius"/>
    </source>
</evidence>
<feature type="compositionally biased region" description="Polar residues" evidence="1">
    <location>
        <begin position="299"/>
        <end position="310"/>
    </location>
</feature>
<sequence>MAFFIPSPSISKKFHILSIQPWSLSFLLLPSSVLSARNITVDDTDNSIRYSGKWESTGEDALNLGDSHHFTDSPNAFAEFNFSGNAVYLMFPLWPYQVGVQASVDDSSPSSVNLKDPNTTRKNGGPETVNSSVVWGSGELANGNHLLRVEFLPGMDFAALDAIVYTVPDIEITSADGTSSSTSSTTLSVSTSAPSPNPHTSNPHSHEKLIIIGSAIGAFLGVLLITSLFTIWLCRRRHWRRRKQEAEDRGTLLPLSSAASSMIGRSRGPGTISPFVLSRSPRTGNKKEVRDTHVPDGLCTQNQTNRTSGQDQRRIVADGPENLNDGSQKTIDNRIGDPESSVHTSSSLFQLASSREIQRTIRHVDSGIRIDQPHAQTDNDDDEGAWADEVDIVVDLPPEYASI</sequence>
<feature type="compositionally biased region" description="Low complexity" evidence="1">
    <location>
        <begin position="175"/>
        <end position="203"/>
    </location>
</feature>
<feature type="transmembrane region" description="Helical" evidence="2">
    <location>
        <begin position="209"/>
        <end position="234"/>
    </location>
</feature>
<feature type="compositionally biased region" description="Basic and acidic residues" evidence="1">
    <location>
        <begin position="285"/>
        <end position="294"/>
    </location>
</feature>
<dbReference type="Gene3D" id="2.60.120.260">
    <property type="entry name" value="Galactose-binding domain-like"/>
    <property type="match status" value="1"/>
</dbReference>
<keyword evidence="2" id="KW-1133">Transmembrane helix</keyword>
<comment type="caution">
    <text evidence="4">The sequence shown here is derived from an EMBL/GenBank/DDBJ whole genome shotgun (WGS) entry which is preliminary data.</text>
</comment>
<keyword evidence="3" id="KW-0732">Signal</keyword>
<evidence type="ECO:0000313" key="4">
    <source>
        <dbReference type="EMBL" id="KAF5341481.1"/>
    </source>
</evidence>